<dbReference type="InterPro" id="IPR018204">
    <property type="entry name" value="Trp_synthase_alpha_AS"/>
</dbReference>
<dbReference type="Proteomes" id="UP000199427">
    <property type="component" value="Unassembled WGS sequence"/>
</dbReference>
<evidence type="ECO:0000256" key="5">
    <source>
        <dbReference type="ARBA" id="ARBA00022822"/>
    </source>
</evidence>
<keyword evidence="7 9" id="KW-0456">Lyase</keyword>
<dbReference type="STRING" id="571933.SAMN05216362_10788"/>
<dbReference type="FunFam" id="3.20.20.70:FF:000037">
    <property type="entry name" value="Tryptophan synthase alpha chain"/>
    <property type="match status" value="1"/>
</dbReference>
<evidence type="ECO:0000256" key="7">
    <source>
        <dbReference type="ARBA" id="ARBA00023239"/>
    </source>
</evidence>
<gene>
    <name evidence="9" type="primary">trpA</name>
    <name evidence="11" type="ORF">SAMN05216362_10788</name>
</gene>
<evidence type="ECO:0000256" key="3">
    <source>
        <dbReference type="ARBA" id="ARBA00011270"/>
    </source>
</evidence>
<comment type="subunit">
    <text evidence="3 9">Tetramer of two alpha and two beta chains.</text>
</comment>
<evidence type="ECO:0000313" key="12">
    <source>
        <dbReference type="Proteomes" id="UP000199427"/>
    </source>
</evidence>
<dbReference type="InterPro" id="IPR002028">
    <property type="entry name" value="Trp_synthase_suA"/>
</dbReference>
<dbReference type="AlphaFoldDB" id="A0A1H9DRG0"/>
<dbReference type="InterPro" id="IPR013785">
    <property type="entry name" value="Aldolase_TIM"/>
</dbReference>
<evidence type="ECO:0000256" key="10">
    <source>
        <dbReference type="RuleBase" id="RU003662"/>
    </source>
</evidence>
<dbReference type="EC" id="4.2.1.20" evidence="9"/>
<dbReference type="UniPathway" id="UPA00035">
    <property type="reaction ID" value="UER00044"/>
</dbReference>
<keyword evidence="5 9" id="KW-0822">Tryptophan biosynthesis</keyword>
<accession>A0A1H9DRG0</accession>
<comment type="similarity">
    <text evidence="9 10">Belongs to the TrpA family.</text>
</comment>
<keyword evidence="6 9" id="KW-0057">Aromatic amino acid biosynthesis</keyword>
<dbReference type="Pfam" id="PF00290">
    <property type="entry name" value="Trp_syntA"/>
    <property type="match status" value="1"/>
</dbReference>
<evidence type="ECO:0000256" key="6">
    <source>
        <dbReference type="ARBA" id="ARBA00023141"/>
    </source>
</evidence>
<evidence type="ECO:0000256" key="1">
    <source>
        <dbReference type="ARBA" id="ARBA00003365"/>
    </source>
</evidence>
<feature type="active site" description="Proton acceptor" evidence="9">
    <location>
        <position position="57"/>
    </location>
</feature>
<evidence type="ECO:0000313" key="11">
    <source>
        <dbReference type="EMBL" id="SEQ15867.1"/>
    </source>
</evidence>
<comment type="pathway">
    <text evidence="2 9">Amino-acid biosynthesis; L-tryptophan biosynthesis; L-tryptophan from chorismate: step 5/5.</text>
</comment>
<dbReference type="GO" id="GO:0004834">
    <property type="term" value="F:tryptophan synthase activity"/>
    <property type="evidence" value="ECO:0007669"/>
    <property type="project" value="UniProtKB-UniRule"/>
</dbReference>
<organism evidence="11 12">
    <name type="scientific">Piscibacillus halophilus</name>
    <dbReference type="NCBI Taxonomy" id="571933"/>
    <lineage>
        <taxon>Bacteria</taxon>
        <taxon>Bacillati</taxon>
        <taxon>Bacillota</taxon>
        <taxon>Bacilli</taxon>
        <taxon>Bacillales</taxon>
        <taxon>Bacillaceae</taxon>
        <taxon>Piscibacillus</taxon>
    </lineage>
</organism>
<dbReference type="PROSITE" id="PS00167">
    <property type="entry name" value="TRP_SYNTHASE_ALPHA"/>
    <property type="match status" value="1"/>
</dbReference>
<dbReference type="SUPFAM" id="SSF51366">
    <property type="entry name" value="Ribulose-phoshate binding barrel"/>
    <property type="match status" value="1"/>
</dbReference>
<dbReference type="EMBL" id="FOES01000007">
    <property type="protein sequence ID" value="SEQ15867.1"/>
    <property type="molecule type" value="Genomic_DNA"/>
</dbReference>
<dbReference type="HAMAP" id="MF_00131">
    <property type="entry name" value="Trp_synth_alpha"/>
    <property type="match status" value="1"/>
</dbReference>
<keyword evidence="12" id="KW-1185">Reference proteome</keyword>
<evidence type="ECO:0000256" key="4">
    <source>
        <dbReference type="ARBA" id="ARBA00022605"/>
    </source>
</evidence>
<evidence type="ECO:0000256" key="2">
    <source>
        <dbReference type="ARBA" id="ARBA00004733"/>
    </source>
</evidence>
<dbReference type="NCBIfam" id="TIGR00262">
    <property type="entry name" value="trpA"/>
    <property type="match status" value="1"/>
</dbReference>
<dbReference type="Gene3D" id="3.20.20.70">
    <property type="entry name" value="Aldolase class I"/>
    <property type="match status" value="1"/>
</dbReference>
<evidence type="ECO:0000256" key="8">
    <source>
        <dbReference type="ARBA" id="ARBA00049047"/>
    </source>
</evidence>
<dbReference type="PANTHER" id="PTHR43406:SF1">
    <property type="entry name" value="TRYPTOPHAN SYNTHASE ALPHA CHAIN, CHLOROPLASTIC"/>
    <property type="match status" value="1"/>
</dbReference>
<comment type="function">
    <text evidence="1 9">The alpha subunit is responsible for the aldol cleavage of indoleglycerol phosphate to indole and glyceraldehyde 3-phosphate.</text>
</comment>
<dbReference type="InterPro" id="IPR011060">
    <property type="entry name" value="RibuloseP-bd_barrel"/>
</dbReference>
<feature type="active site" description="Proton acceptor" evidence="9">
    <location>
        <position position="68"/>
    </location>
</feature>
<dbReference type="GO" id="GO:0005829">
    <property type="term" value="C:cytosol"/>
    <property type="evidence" value="ECO:0007669"/>
    <property type="project" value="TreeGrafter"/>
</dbReference>
<keyword evidence="4 9" id="KW-0028">Amino-acid biosynthesis</keyword>
<evidence type="ECO:0000256" key="9">
    <source>
        <dbReference type="HAMAP-Rule" id="MF_00131"/>
    </source>
</evidence>
<protein>
    <recommendedName>
        <fullName evidence="9">Tryptophan synthase alpha chain</fullName>
        <ecNumber evidence="9">4.2.1.20</ecNumber>
    </recommendedName>
</protein>
<name>A0A1H9DRG0_9BACI</name>
<dbReference type="CDD" id="cd04724">
    <property type="entry name" value="Tryptophan_synthase_alpha"/>
    <property type="match status" value="1"/>
</dbReference>
<dbReference type="PANTHER" id="PTHR43406">
    <property type="entry name" value="TRYPTOPHAN SYNTHASE, ALPHA CHAIN"/>
    <property type="match status" value="1"/>
</dbReference>
<comment type="catalytic activity">
    <reaction evidence="8 9">
        <text>(1S,2R)-1-C-(indol-3-yl)glycerol 3-phosphate + L-serine = D-glyceraldehyde 3-phosphate + L-tryptophan + H2O</text>
        <dbReference type="Rhea" id="RHEA:10532"/>
        <dbReference type="ChEBI" id="CHEBI:15377"/>
        <dbReference type="ChEBI" id="CHEBI:33384"/>
        <dbReference type="ChEBI" id="CHEBI:57912"/>
        <dbReference type="ChEBI" id="CHEBI:58866"/>
        <dbReference type="ChEBI" id="CHEBI:59776"/>
        <dbReference type="EC" id="4.2.1.20"/>
    </reaction>
</comment>
<sequence>MPKTMTHGRKYLETTLNSTNKQGDKIFVPYVMAGDEGLEQLIPTLKFLSESGATAIELGIPFSDPVADGPTIQEAGKRALEQNITLNSVIQLLKQEREQIVAPIIFMTYINPIFKYGIEAFIQDAKEAGVDGLIIPDLPFEQQALISEKLNEAEIALIQLVSLTSSHERIKQLGEASQGFTYAITVNGITGARSKVSQNLAEHFQQLKDSSQVPVLAGFGISTPEHVIQMSKIADGVIVGSKIIELLQQGDYDSINRLIDASKQNEPKA</sequence>
<proteinExistence type="inferred from homology"/>
<reference evidence="11 12" key="1">
    <citation type="submission" date="2016-10" db="EMBL/GenBank/DDBJ databases">
        <authorList>
            <person name="de Groot N.N."/>
        </authorList>
    </citation>
    <scope>NUCLEOTIDE SEQUENCE [LARGE SCALE GENOMIC DNA]</scope>
    <source>
        <strain evidence="11 12">DSM 21633</strain>
    </source>
</reference>